<name>A0ABP8PAG0_9MICO</name>
<dbReference type="PROSITE" id="PS50011">
    <property type="entry name" value="PROTEIN_KINASE_DOM"/>
    <property type="match status" value="1"/>
</dbReference>
<comment type="caution">
    <text evidence="2">The sequence shown here is derived from an EMBL/GenBank/DDBJ whole genome shotgun (WGS) entry which is preliminary data.</text>
</comment>
<keyword evidence="3" id="KW-1185">Reference proteome</keyword>
<organism evidence="2 3">
    <name type="scientific">Microbacterium panaciterrae</name>
    <dbReference type="NCBI Taxonomy" id="985759"/>
    <lineage>
        <taxon>Bacteria</taxon>
        <taxon>Bacillati</taxon>
        <taxon>Actinomycetota</taxon>
        <taxon>Actinomycetes</taxon>
        <taxon>Micrococcales</taxon>
        <taxon>Microbacteriaceae</taxon>
        <taxon>Microbacterium</taxon>
    </lineage>
</organism>
<feature type="domain" description="Protein kinase" evidence="1">
    <location>
        <begin position="1"/>
        <end position="152"/>
    </location>
</feature>
<evidence type="ECO:0000313" key="2">
    <source>
        <dbReference type="EMBL" id="GAA4483083.1"/>
    </source>
</evidence>
<dbReference type="InterPro" id="IPR000719">
    <property type="entry name" value="Prot_kinase_dom"/>
</dbReference>
<dbReference type="Gene3D" id="3.90.1200.10">
    <property type="match status" value="1"/>
</dbReference>
<evidence type="ECO:0000313" key="3">
    <source>
        <dbReference type="Proteomes" id="UP001500731"/>
    </source>
</evidence>
<sequence>MRGVPLTARDDDLVAAAGRLAVHSPALADALGALWSEGVAAPAHTGPPRWLHGDLHPGNLIVHDGGLAAIVDFGDTTAGDPAYDLGAAWIVFDEAGRDAFRAVLADAHDDAAWVRARAWAAAMAIILLTRSDDRPEYAALGAEIAAETLGDR</sequence>
<dbReference type="Proteomes" id="UP001500731">
    <property type="component" value="Unassembled WGS sequence"/>
</dbReference>
<reference evidence="3" key="1">
    <citation type="journal article" date="2019" name="Int. J. Syst. Evol. Microbiol.">
        <title>The Global Catalogue of Microorganisms (GCM) 10K type strain sequencing project: providing services to taxonomists for standard genome sequencing and annotation.</title>
        <authorList>
            <consortium name="The Broad Institute Genomics Platform"/>
            <consortium name="The Broad Institute Genome Sequencing Center for Infectious Disease"/>
            <person name="Wu L."/>
            <person name="Ma J."/>
        </authorList>
    </citation>
    <scope>NUCLEOTIDE SEQUENCE [LARGE SCALE GENOMIC DNA]</scope>
    <source>
        <strain evidence="3">JCM 17839</strain>
    </source>
</reference>
<dbReference type="InterPro" id="IPR002575">
    <property type="entry name" value="Aminoglycoside_PTrfase"/>
</dbReference>
<protein>
    <recommendedName>
        <fullName evidence="1">Protein kinase domain-containing protein</fullName>
    </recommendedName>
</protein>
<dbReference type="EMBL" id="BAABGP010000008">
    <property type="protein sequence ID" value="GAA4483083.1"/>
    <property type="molecule type" value="Genomic_DNA"/>
</dbReference>
<gene>
    <name evidence="2" type="ORF">GCM10023171_14060</name>
</gene>
<dbReference type="InterPro" id="IPR011009">
    <property type="entry name" value="Kinase-like_dom_sf"/>
</dbReference>
<accession>A0ABP8PAG0</accession>
<evidence type="ECO:0000259" key="1">
    <source>
        <dbReference type="PROSITE" id="PS50011"/>
    </source>
</evidence>
<dbReference type="SUPFAM" id="SSF56112">
    <property type="entry name" value="Protein kinase-like (PK-like)"/>
    <property type="match status" value="1"/>
</dbReference>
<proteinExistence type="predicted"/>
<dbReference type="Pfam" id="PF01636">
    <property type="entry name" value="APH"/>
    <property type="match status" value="1"/>
</dbReference>